<keyword evidence="5" id="KW-0064">Aspartyl protease</keyword>
<evidence type="ECO:0000256" key="3">
    <source>
        <dbReference type="ARBA" id="ARBA00022695"/>
    </source>
</evidence>
<dbReference type="InterPro" id="IPR041373">
    <property type="entry name" value="RT_RNaseH"/>
</dbReference>
<evidence type="ECO:0000256" key="1">
    <source>
        <dbReference type="ARBA" id="ARBA00022670"/>
    </source>
</evidence>
<protein>
    <recommendedName>
        <fullName evidence="9">Reverse transcriptase domain-containing protein</fullName>
    </recommendedName>
</protein>
<evidence type="ECO:0000256" key="2">
    <source>
        <dbReference type="ARBA" id="ARBA00022679"/>
    </source>
</evidence>
<keyword evidence="2" id="KW-0808">Transferase</keyword>
<dbReference type="Pfam" id="PF00078">
    <property type="entry name" value="RVT_1"/>
    <property type="match status" value="1"/>
</dbReference>
<dbReference type="Pfam" id="PF17917">
    <property type="entry name" value="RT_RNaseH"/>
    <property type="match status" value="1"/>
</dbReference>
<evidence type="ECO:0000313" key="10">
    <source>
        <dbReference type="EMBL" id="ARD08906.1"/>
    </source>
</evidence>
<gene>
    <name evidence="10" type="primary">ORF3-3</name>
</gene>
<accession>A0A2D0WL94</accession>
<dbReference type="SUPFAM" id="SSF56672">
    <property type="entry name" value="DNA/RNA polymerases"/>
    <property type="match status" value="1"/>
</dbReference>
<dbReference type="GO" id="GO:0004519">
    <property type="term" value="F:endonuclease activity"/>
    <property type="evidence" value="ECO:0007669"/>
    <property type="project" value="UniProtKB-KW"/>
</dbReference>
<dbReference type="InterPro" id="IPR051320">
    <property type="entry name" value="Viral_Replic_Matur_Polypro"/>
</dbReference>
<dbReference type="InterPro" id="IPR043128">
    <property type="entry name" value="Rev_trsase/Diguanyl_cyclase"/>
</dbReference>
<evidence type="ECO:0000256" key="7">
    <source>
        <dbReference type="ARBA" id="ARBA00022801"/>
    </source>
</evidence>
<keyword evidence="8" id="KW-0695">RNA-directed DNA polymerase</keyword>
<keyword evidence="6" id="KW-0255">Endonuclease</keyword>
<proteinExistence type="predicted"/>
<keyword evidence="4" id="KW-0540">Nuclease</keyword>
<dbReference type="GO" id="GO:0003676">
    <property type="term" value="F:nucleic acid binding"/>
    <property type="evidence" value="ECO:0007669"/>
    <property type="project" value="InterPro"/>
</dbReference>
<reference evidence="10" key="1">
    <citation type="submission" date="2016-10" db="EMBL/GenBank/DDBJ databases">
        <title>A novel endogenous badnavirus exists in Alhagi sparsifolia.</title>
        <authorList>
            <person name="Li Y."/>
            <person name="Li W."/>
        </authorList>
    </citation>
    <scope>NUCLEOTIDE SEQUENCE</scope>
    <source>
        <strain evidence="10">Taklamakan</strain>
    </source>
</reference>
<evidence type="ECO:0000256" key="4">
    <source>
        <dbReference type="ARBA" id="ARBA00022722"/>
    </source>
</evidence>
<dbReference type="InterPro" id="IPR043502">
    <property type="entry name" value="DNA/RNA_pol_sf"/>
</dbReference>
<evidence type="ECO:0000256" key="8">
    <source>
        <dbReference type="ARBA" id="ARBA00022918"/>
    </source>
</evidence>
<dbReference type="EMBL" id="KY034642">
    <property type="protein sequence ID" value="ARD08906.1"/>
    <property type="molecule type" value="Genomic_DNA"/>
</dbReference>
<dbReference type="Gene3D" id="3.30.70.270">
    <property type="match status" value="2"/>
</dbReference>
<dbReference type="PANTHER" id="PTHR33064">
    <property type="entry name" value="POL PROTEIN"/>
    <property type="match status" value="1"/>
</dbReference>
<dbReference type="CDD" id="cd01647">
    <property type="entry name" value="RT_LTR"/>
    <property type="match status" value="1"/>
</dbReference>
<dbReference type="Gene3D" id="3.10.10.10">
    <property type="entry name" value="HIV Type 1 Reverse Transcriptase, subunit A, domain 1"/>
    <property type="match status" value="1"/>
</dbReference>
<dbReference type="PANTHER" id="PTHR33064:SF37">
    <property type="entry name" value="RIBONUCLEASE H"/>
    <property type="match status" value="1"/>
</dbReference>
<organism evidence="10">
    <name type="scientific">Alhagi bacilliform virus</name>
    <dbReference type="NCBI Taxonomy" id="1973099"/>
    <lineage>
        <taxon>Viruses</taxon>
        <taxon>Riboviria</taxon>
        <taxon>Pararnavirae</taxon>
        <taxon>Artverviricota</taxon>
        <taxon>Revtraviricetes</taxon>
        <taxon>Ortervirales</taxon>
        <taxon>Caulimoviridae</taxon>
        <taxon>Badnavirus</taxon>
    </lineage>
</organism>
<dbReference type="GO" id="GO:0006508">
    <property type="term" value="P:proteolysis"/>
    <property type="evidence" value="ECO:0007669"/>
    <property type="project" value="UniProtKB-KW"/>
</dbReference>
<keyword evidence="7" id="KW-0378">Hydrolase</keyword>
<evidence type="ECO:0000256" key="6">
    <source>
        <dbReference type="ARBA" id="ARBA00022759"/>
    </source>
</evidence>
<dbReference type="PROSITE" id="PS50878">
    <property type="entry name" value="RT_POL"/>
    <property type="match status" value="1"/>
</dbReference>
<sequence>MPDTFKRHIDALLKIKVIRPSKSRHRTLAVMVKSGTTIDPQTGKEVKGKEHMVYDYRQLNNNTHKDQYSLPGINTILLRISSAKNFSKFDLKSGFHQVAMDPDSVPWTAFIVLGGLYEWLVMPFGLRNAPAIFQRKMDHVFDDLSEFIAVYIDNILIFSQTEEEHAKHLREMFARCRKYGLVLSPTKIKIAVREVDFLGATLKDRRINLQPPVVKKIIEVDNESLKTLKGLRSWLGVINYARSYIPRCGTLLGPLYQKVGIHGDRRWKESDWKLVKQIKEIVRNLPDLELPPPHCNITIESDGCMEGWGGICKWSPIQQKSRSEERICAYASGKFPTEKSPIDAEIHAVMESLSAFKIYYLDKKEILIRTDGQAIISFYNKQAQNKPSRVRWLSFCDFINSCGIDVKFEHIKGENNSLADKLSRLTSVICL</sequence>
<evidence type="ECO:0000259" key="9">
    <source>
        <dbReference type="PROSITE" id="PS50878"/>
    </source>
</evidence>
<feature type="domain" description="Reverse transcriptase" evidence="9">
    <location>
        <begin position="1"/>
        <end position="202"/>
    </location>
</feature>
<dbReference type="GO" id="GO:0004190">
    <property type="term" value="F:aspartic-type endopeptidase activity"/>
    <property type="evidence" value="ECO:0007669"/>
    <property type="project" value="UniProtKB-KW"/>
</dbReference>
<keyword evidence="3" id="KW-0548">Nucleotidyltransferase</keyword>
<evidence type="ECO:0000256" key="5">
    <source>
        <dbReference type="ARBA" id="ARBA00022750"/>
    </source>
</evidence>
<name>A0A2D0WL94_9VIRU</name>
<dbReference type="InterPro" id="IPR036397">
    <property type="entry name" value="RNaseH_sf"/>
</dbReference>
<dbReference type="GO" id="GO:0003964">
    <property type="term" value="F:RNA-directed DNA polymerase activity"/>
    <property type="evidence" value="ECO:0007669"/>
    <property type="project" value="UniProtKB-KW"/>
</dbReference>
<dbReference type="FunFam" id="3.10.10.10:FF:000007">
    <property type="entry name" value="Retrovirus-related Pol polyprotein from transposon 17.6-like Protein"/>
    <property type="match status" value="1"/>
</dbReference>
<dbReference type="InterPro" id="IPR000477">
    <property type="entry name" value="RT_dom"/>
</dbReference>
<dbReference type="Gene3D" id="3.30.420.10">
    <property type="entry name" value="Ribonuclease H-like superfamily/Ribonuclease H"/>
    <property type="match status" value="1"/>
</dbReference>
<keyword evidence="1" id="KW-0645">Protease</keyword>